<name>A0ABN0YHK8_9CAUL</name>
<organism evidence="1 2">
    <name type="scientific">Brevundimonas terrae</name>
    <dbReference type="NCBI Taxonomy" id="363631"/>
    <lineage>
        <taxon>Bacteria</taxon>
        <taxon>Pseudomonadati</taxon>
        <taxon>Pseudomonadota</taxon>
        <taxon>Alphaproteobacteria</taxon>
        <taxon>Caulobacterales</taxon>
        <taxon>Caulobacteraceae</taxon>
        <taxon>Brevundimonas</taxon>
    </lineage>
</organism>
<proteinExistence type="predicted"/>
<protein>
    <submittedName>
        <fullName evidence="1">Uncharacterized protein</fullName>
    </submittedName>
</protein>
<gene>
    <name evidence="1" type="ORF">GCM10009093_22990</name>
</gene>
<reference evidence="1 2" key="1">
    <citation type="journal article" date="2019" name="Int. J. Syst. Evol. Microbiol.">
        <title>The Global Catalogue of Microorganisms (GCM) 10K type strain sequencing project: providing services to taxonomists for standard genome sequencing and annotation.</title>
        <authorList>
            <consortium name="The Broad Institute Genomics Platform"/>
            <consortium name="The Broad Institute Genome Sequencing Center for Infectious Disease"/>
            <person name="Wu L."/>
            <person name="Ma J."/>
        </authorList>
    </citation>
    <scope>NUCLEOTIDE SEQUENCE [LARGE SCALE GENOMIC DNA]</scope>
    <source>
        <strain evidence="1 2">JCM 13476</strain>
    </source>
</reference>
<dbReference type="RefSeq" id="WP_167178006.1">
    <property type="nucleotide sequence ID" value="NZ_BAAAEJ010000008.1"/>
</dbReference>
<dbReference type="EMBL" id="BAAAEJ010000008">
    <property type="protein sequence ID" value="GAA0395826.1"/>
    <property type="molecule type" value="Genomic_DNA"/>
</dbReference>
<evidence type="ECO:0000313" key="2">
    <source>
        <dbReference type="Proteomes" id="UP001500791"/>
    </source>
</evidence>
<keyword evidence="2" id="KW-1185">Reference proteome</keyword>
<comment type="caution">
    <text evidence="1">The sequence shown here is derived from an EMBL/GenBank/DDBJ whole genome shotgun (WGS) entry which is preliminary data.</text>
</comment>
<sequence>MTAYTIVITTATQGSEDAEVNTLTDEFTNESEVIGYSRRLAEELVELAEELQLEFDYSSVGLYSGDVIDEDLTPEHATFIGLWVLDAEGAEYVTAEEFAAEEAEGEDETADA</sequence>
<dbReference type="Proteomes" id="UP001500791">
    <property type="component" value="Unassembled WGS sequence"/>
</dbReference>
<accession>A0ABN0YHK8</accession>
<evidence type="ECO:0000313" key="1">
    <source>
        <dbReference type="EMBL" id="GAA0395826.1"/>
    </source>
</evidence>